<proteinExistence type="predicted"/>
<evidence type="ECO:0008006" key="3">
    <source>
        <dbReference type="Google" id="ProtNLM"/>
    </source>
</evidence>
<dbReference type="Proteomes" id="UP000503003">
    <property type="component" value="Chromosome 1"/>
</dbReference>
<reference evidence="1 2" key="1">
    <citation type="submission" date="2020-02" db="EMBL/GenBank/DDBJ databases">
        <title>A complete genome of a marine bacterium Vibrio sp. ZWAL4003 isolated from the mangrove sediment with the ability to degrade polysaccharides.</title>
        <authorList>
            <person name="Wu J."/>
            <person name="Qu W."/>
            <person name="Zeng R."/>
        </authorList>
    </citation>
    <scope>NUCLEOTIDE SEQUENCE [LARGE SCALE GENOMIC DNA]</scope>
    <source>
        <strain evidence="1 2">ZWAL4003</strain>
    </source>
</reference>
<gene>
    <name evidence="1" type="ORF">G5S32_14110</name>
</gene>
<dbReference type="KEGG" id="vzi:G5S32_14110"/>
<dbReference type="AlphaFoldDB" id="A0A6G7CLM7"/>
<name>A0A6G7CLM7_9VIBR</name>
<keyword evidence="2" id="KW-1185">Reference proteome</keyword>
<dbReference type="RefSeq" id="WP_165312554.1">
    <property type="nucleotide sequence ID" value="NZ_CP049331.1"/>
</dbReference>
<evidence type="ECO:0000313" key="1">
    <source>
        <dbReference type="EMBL" id="QIH43009.1"/>
    </source>
</evidence>
<dbReference type="InterPro" id="IPR019647">
    <property type="entry name" value="PhoP_reg_network_YrbL"/>
</dbReference>
<evidence type="ECO:0000313" key="2">
    <source>
        <dbReference type="Proteomes" id="UP000503003"/>
    </source>
</evidence>
<protein>
    <recommendedName>
        <fullName evidence="3">PhoP regulatory network protein YrbL</fullName>
    </recommendedName>
</protein>
<sequence>MVQIQIDEKLKIGQGNERMCVIHPEDAAKCIKVNIPGVIHRSQNKIENYYLSSLKRRSVPFTHIAKFYGTVETDQGQGLVFKRIVDFDGTPSIRFDKAIEQQIICSQQAKSLLDELNQYLLEHAIYIGDCNKDQILLQRTESGYLLKVIDGLGSRNYGWKLMLLSNIKWYARKKIKAKWPRILQNYVMQ</sequence>
<dbReference type="Pfam" id="PF10707">
    <property type="entry name" value="YrbL-PhoP_reg"/>
    <property type="match status" value="1"/>
</dbReference>
<organism evidence="1 2">
    <name type="scientific">Vibrio ziniensis</name>
    <dbReference type="NCBI Taxonomy" id="2711221"/>
    <lineage>
        <taxon>Bacteria</taxon>
        <taxon>Pseudomonadati</taxon>
        <taxon>Pseudomonadota</taxon>
        <taxon>Gammaproteobacteria</taxon>
        <taxon>Vibrionales</taxon>
        <taxon>Vibrionaceae</taxon>
        <taxon>Vibrio</taxon>
    </lineage>
</organism>
<dbReference type="EMBL" id="CP049331">
    <property type="protein sequence ID" value="QIH43009.1"/>
    <property type="molecule type" value="Genomic_DNA"/>
</dbReference>
<accession>A0A6G7CLM7</accession>